<reference evidence="1 2" key="1">
    <citation type="submission" date="2019-07" db="EMBL/GenBank/DDBJ databases">
        <title>The pathways for chlorine oxyanion respiration interact through the shared metabolite chlorate.</title>
        <authorList>
            <person name="Barnum T.P."/>
            <person name="Cheng Y."/>
            <person name="Hill K.A."/>
            <person name="Lucas L.N."/>
            <person name="Carlson H.K."/>
            <person name="Coates J.D."/>
        </authorList>
    </citation>
    <scope>NUCLEOTIDE SEQUENCE [LARGE SCALE GENOMIC DNA]</scope>
    <source>
        <strain evidence="1">BK-3</strain>
    </source>
</reference>
<dbReference type="InterPro" id="IPR025500">
    <property type="entry name" value="DUF4390"/>
</dbReference>
<proteinExistence type="predicted"/>
<accession>A0A558DFR1</accession>
<dbReference type="Proteomes" id="UP000317355">
    <property type="component" value="Unassembled WGS sequence"/>
</dbReference>
<gene>
    <name evidence="1" type="ORF">FHK82_02485</name>
</gene>
<evidence type="ECO:0000313" key="1">
    <source>
        <dbReference type="EMBL" id="TVT59867.1"/>
    </source>
</evidence>
<dbReference type="EMBL" id="VMRY01000003">
    <property type="protein sequence ID" value="TVT59867.1"/>
    <property type="molecule type" value="Genomic_DNA"/>
</dbReference>
<protein>
    <submittedName>
        <fullName evidence="1">DUF4390 domain-containing protein</fullName>
    </submittedName>
</protein>
<organism evidence="1 2">
    <name type="scientific">Sedimenticola thiotaurini</name>
    <dbReference type="NCBI Taxonomy" id="1543721"/>
    <lineage>
        <taxon>Bacteria</taxon>
        <taxon>Pseudomonadati</taxon>
        <taxon>Pseudomonadota</taxon>
        <taxon>Gammaproteobacteria</taxon>
        <taxon>Chromatiales</taxon>
        <taxon>Sedimenticolaceae</taxon>
        <taxon>Sedimenticola</taxon>
    </lineage>
</organism>
<sequence length="197" mass="22441">MRLPERDMREQGARLACALLLFLLSAVLPLQTVQADEFLIEGLQARAVDGIYLMDAAVDYRFSDEAFEALASGVPLTLELHVQLRRDGAWIWESDLVEARLRFQILHQALHGLYQVTDLSSGTQHYYATRKAALTALGRISDVQLIQADKLEKGERYRLSMRARLDIEALPLPLRPMAYLSPAWNLSSEWSVWYLQP</sequence>
<dbReference type="Pfam" id="PF14334">
    <property type="entry name" value="DUF4390"/>
    <property type="match status" value="1"/>
</dbReference>
<name>A0A558DFR1_9GAMM</name>
<comment type="caution">
    <text evidence="1">The sequence shown here is derived from an EMBL/GenBank/DDBJ whole genome shotgun (WGS) entry which is preliminary data.</text>
</comment>
<dbReference type="AlphaFoldDB" id="A0A558DFR1"/>
<evidence type="ECO:0000313" key="2">
    <source>
        <dbReference type="Proteomes" id="UP000317355"/>
    </source>
</evidence>